<evidence type="ECO:0000313" key="3">
    <source>
        <dbReference type="EMBL" id="KAK7273599.1"/>
    </source>
</evidence>
<feature type="compositionally biased region" description="Pro residues" evidence="1">
    <location>
        <begin position="52"/>
        <end position="66"/>
    </location>
</feature>
<dbReference type="EMBL" id="JAYWIO010000003">
    <property type="protein sequence ID" value="KAK7273599.1"/>
    <property type="molecule type" value="Genomic_DNA"/>
</dbReference>
<keyword evidence="2" id="KW-1133">Transmembrane helix</keyword>
<name>A0AAN9FC33_CROPI</name>
<sequence>MVHHYQSLVLHYQSLVLTPLHRFFARSPSLVLVMSFNSVAPDATTITLSDPHPSPSQNPNKNPIPLPQTTTKNPNLLSQTLTYTKAVNVCALLQIGNVIQMFAGIVGLGEILLLYDCMGVALSFSVSLGARNHYFVLPMLAIDIFGLFYRSSIMKID</sequence>
<evidence type="ECO:0000313" key="4">
    <source>
        <dbReference type="Proteomes" id="UP001372338"/>
    </source>
</evidence>
<gene>
    <name evidence="3" type="ORF">RIF29_14655</name>
</gene>
<accession>A0AAN9FC33</accession>
<protein>
    <submittedName>
        <fullName evidence="3">Uncharacterized protein</fullName>
    </submittedName>
</protein>
<keyword evidence="2" id="KW-0812">Transmembrane</keyword>
<feature type="region of interest" description="Disordered" evidence="1">
    <location>
        <begin position="47"/>
        <end position="72"/>
    </location>
</feature>
<dbReference type="Proteomes" id="UP001372338">
    <property type="component" value="Unassembled WGS sequence"/>
</dbReference>
<feature type="transmembrane region" description="Helical" evidence="2">
    <location>
        <begin position="132"/>
        <end position="149"/>
    </location>
</feature>
<feature type="transmembrane region" description="Helical" evidence="2">
    <location>
        <begin position="102"/>
        <end position="126"/>
    </location>
</feature>
<evidence type="ECO:0000256" key="1">
    <source>
        <dbReference type="SAM" id="MobiDB-lite"/>
    </source>
</evidence>
<evidence type="ECO:0000256" key="2">
    <source>
        <dbReference type="SAM" id="Phobius"/>
    </source>
</evidence>
<reference evidence="3 4" key="1">
    <citation type="submission" date="2024-01" db="EMBL/GenBank/DDBJ databases">
        <title>The genomes of 5 underutilized Papilionoideae crops provide insights into root nodulation and disease resistanc.</title>
        <authorList>
            <person name="Yuan L."/>
        </authorList>
    </citation>
    <scope>NUCLEOTIDE SEQUENCE [LARGE SCALE GENOMIC DNA]</scope>
    <source>
        <strain evidence="3">ZHUSHIDOU_FW_LH</strain>
        <tissue evidence="3">Leaf</tissue>
    </source>
</reference>
<dbReference type="AlphaFoldDB" id="A0AAN9FC33"/>
<keyword evidence="2" id="KW-0472">Membrane</keyword>
<organism evidence="3 4">
    <name type="scientific">Crotalaria pallida</name>
    <name type="common">Smooth rattlebox</name>
    <name type="synonym">Crotalaria striata</name>
    <dbReference type="NCBI Taxonomy" id="3830"/>
    <lineage>
        <taxon>Eukaryota</taxon>
        <taxon>Viridiplantae</taxon>
        <taxon>Streptophyta</taxon>
        <taxon>Embryophyta</taxon>
        <taxon>Tracheophyta</taxon>
        <taxon>Spermatophyta</taxon>
        <taxon>Magnoliopsida</taxon>
        <taxon>eudicotyledons</taxon>
        <taxon>Gunneridae</taxon>
        <taxon>Pentapetalae</taxon>
        <taxon>rosids</taxon>
        <taxon>fabids</taxon>
        <taxon>Fabales</taxon>
        <taxon>Fabaceae</taxon>
        <taxon>Papilionoideae</taxon>
        <taxon>50 kb inversion clade</taxon>
        <taxon>genistoids sensu lato</taxon>
        <taxon>core genistoids</taxon>
        <taxon>Crotalarieae</taxon>
        <taxon>Crotalaria</taxon>
    </lineage>
</organism>
<keyword evidence="4" id="KW-1185">Reference proteome</keyword>
<comment type="caution">
    <text evidence="3">The sequence shown here is derived from an EMBL/GenBank/DDBJ whole genome shotgun (WGS) entry which is preliminary data.</text>
</comment>
<proteinExistence type="predicted"/>